<evidence type="ECO:0000313" key="3">
    <source>
        <dbReference type="Proteomes" id="UP000249688"/>
    </source>
</evidence>
<keyword evidence="2" id="KW-0121">Carboxypeptidase</keyword>
<dbReference type="AlphaFoldDB" id="A0A2W7IFX5"/>
<keyword evidence="3" id="KW-1185">Reference proteome</keyword>
<gene>
    <name evidence="2" type="ORF">C8P66_11148</name>
</gene>
<evidence type="ECO:0000259" key="1">
    <source>
        <dbReference type="Pfam" id="PF13539"/>
    </source>
</evidence>
<dbReference type="RefSeq" id="WP_158537207.1">
    <property type="nucleotide sequence ID" value="NZ_QKYU01000011.1"/>
</dbReference>
<comment type="caution">
    <text evidence="2">The sequence shown here is derived from an EMBL/GenBank/DDBJ whole genome shotgun (WGS) entry which is preliminary data.</text>
</comment>
<reference evidence="2 3" key="1">
    <citation type="submission" date="2018-06" db="EMBL/GenBank/DDBJ databases">
        <title>Genomic Encyclopedia of Archaeal and Bacterial Type Strains, Phase II (KMG-II): from individual species to whole genera.</title>
        <authorList>
            <person name="Goeker M."/>
        </authorList>
    </citation>
    <scope>NUCLEOTIDE SEQUENCE [LARGE SCALE GENOMIC DNA]</scope>
    <source>
        <strain evidence="2 3">DSM 24525</strain>
    </source>
</reference>
<dbReference type="InterPro" id="IPR009045">
    <property type="entry name" value="Zn_M74/Hedgehog-like"/>
</dbReference>
<dbReference type="Proteomes" id="UP000249688">
    <property type="component" value="Unassembled WGS sequence"/>
</dbReference>
<protein>
    <submittedName>
        <fullName evidence="2">D-alanyl-D-alanine carboxypeptidase-like protein</fullName>
    </submittedName>
</protein>
<dbReference type="Pfam" id="PF13539">
    <property type="entry name" value="Peptidase_M15_4"/>
    <property type="match status" value="1"/>
</dbReference>
<dbReference type="EMBL" id="QKYU01000011">
    <property type="protein sequence ID" value="PZW45633.1"/>
    <property type="molecule type" value="Genomic_DNA"/>
</dbReference>
<proteinExistence type="predicted"/>
<dbReference type="GO" id="GO:0004180">
    <property type="term" value="F:carboxypeptidase activity"/>
    <property type="evidence" value="ECO:0007669"/>
    <property type="project" value="UniProtKB-KW"/>
</dbReference>
<sequence>MPGDLSWGQFQAVLKADGLYAGEIDGAPNPAILEAIEARFSREAMAGRLAGGWEGWGPERRKIAVEQSIIRDAGIEVGKIDGLSGPSTSFGRDSFQSLQRTGKPLLIEGRDETPRHPIPASGKATIWPRQDECEAFYGPVGQNQVMLTLPYEMRLAWDTSQRVTRFSCHAKVQPAFQRVFQRVLETYGEAKIHALRLDLFGGCLNVRKMRGGTKMSMHSWGIAIDLDPERNTLTMNHQQAAFAKPDYEPFWAIVEEEGLVSLGRTRDFDWMHFQAARL</sequence>
<dbReference type="SUPFAM" id="SSF55166">
    <property type="entry name" value="Hedgehog/DD-peptidase"/>
    <property type="match status" value="1"/>
</dbReference>
<keyword evidence="2" id="KW-0378">Hydrolase</keyword>
<name>A0A2W7IFX5_9PROT</name>
<evidence type="ECO:0000313" key="2">
    <source>
        <dbReference type="EMBL" id="PZW45633.1"/>
    </source>
</evidence>
<feature type="domain" description="Peptidase M15C" evidence="1">
    <location>
        <begin position="211"/>
        <end position="274"/>
    </location>
</feature>
<keyword evidence="2" id="KW-0645">Protease</keyword>
<dbReference type="InterPro" id="IPR039561">
    <property type="entry name" value="Peptidase_M15C"/>
</dbReference>
<accession>A0A2W7IFX5</accession>
<dbReference type="OrthoDB" id="9799970at2"/>
<organism evidence="2 3">
    <name type="scientific">Humitalea rosea</name>
    <dbReference type="NCBI Taxonomy" id="990373"/>
    <lineage>
        <taxon>Bacteria</taxon>
        <taxon>Pseudomonadati</taxon>
        <taxon>Pseudomonadota</taxon>
        <taxon>Alphaproteobacteria</taxon>
        <taxon>Acetobacterales</taxon>
        <taxon>Roseomonadaceae</taxon>
        <taxon>Humitalea</taxon>
    </lineage>
</organism>